<gene>
    <name evidence="4" type="ORF">P170DRAFT_133624</name>
</gene>
<dbReference type="InterPro" id="IPR000182">
    <property type="entry name" value="GNAT_dom"/>
</dbReference>
<evidence type="ECO:0000313" key="4">
    <source>
        <dbReference type="EMBL" id="PLB49911.1"/>
    </source>
</evidence>
<dbReference type="PANTHER" id="PTHR10545">
    <property type="entry name" value="DIAMINE N-ACETYLTRANSFERASE"/>
    <property type="match status" value="1"/>
</dbReference>
<dbReference type="AlphaFoldDB" id="A0A2I2GAK4"/>
<reference evidence="4 5" key="1">
    <citation type="submission" date="2016-12" db="EMBL/GenBank/DDBJ databases">
        <title>The genomes of Aspergillus section Nigri reveals drivers in fungal speciation.</title>
        <authorList>
            <consortium name="DOE Joint Genome Institute"/>
            <person name="Vesth T.C."/>
            <person name="Nybo J."/>
            <person name="Theobald S."/>
            <person name="Brandl J."/>
            <person name="Frisvad J.C."/>
            <person name="Nielsen K.F."/>
            <person name="Lyhne E.K."/>
            <person name="Kogle M.E."/>
            <person name="Kuo A."/>
            <person name="Riley R."/>
            <person name="Clum A."/>
            <person name="Nolan M."/>
            <person name="Lipzen A."/>
            <person name="Salamov A."/>
            <person name="Henrissat B."/>
            <person name="Wiebenga A."/>
            <person name="De Vries R.P."/>
            <person name="Grigoriev I.V."/>
            <person name="Mortensen U.H."/>
            <person name="Andersen M.R."/>
            <person name="Baker S.E."/>
        </authorList>
    </citation>
    <scope>NUCLEOTIDE SEQUENCE [LARGE SCALE GENOMIC DNA]</scope>
    <source>
        <strain evidence="4 5">IBT 23096</strain>
    </source>
</reference>
<dbReference type="Proteomes" id="UP000234275">
    <property type="component" value="Unassembled WGS sequence"/>
</dbReference>
<dbReference type="EMBL" id="MSFO01000003">
    <property type="protein sequence ID" value="PLB49911.1"/>
    <property type="molecule type" value="Genomic_DNA"/>
</dbReference>
<dbReference type="CDD" id="cd04301">
    <property type="entry name" value="NAT_SF"/>
    <property type="match status" value="1"/>
</dbReference>
<dbReference type="PANTHER" id="PTHR10545:SF42">
    <property type="entry name" value="ACETYLTRANSFERASE"/>
    <property type="match status" value="1"/>
</dbReference>
<dbReference type="GO" id="GO:0008080">
    <property type="term" value="F:N-acetyltransferase activity"/>
    <property type="evidence" value="ECO:0007669"/>
    <property type="project" value="TreeGrafter"/>
</dbReference>
<dbReference type="OrthoDB" id="9975416at2759"/>
<comment type="caution">
    <text evidence="4">The sequence shown here is derived from an EMBL/GenBank/DDBJ whole genome shotgun (WGS) entry which is preliminary data.</text>
</comment>
<evidence type="ECO:0000256" key="1">
    <source>
        <dbReference type="ARBA" id="ARBA00022679"/>
    </source>
</evidence>
<dbReference type="InterPro" id="IPR016181">
    <property type="entry name" value="Acyl_CoA_acyltransferase"/>
</dbReference>
<evidence type="ECO:0000256" key="2">
    <source>
        <dbReference type="ARBA" id="ARBA00023315"/>
    </source>
</evidence>
<organism evidence="4 5">
    <name type="scientific">Aspergillus steynii IBT 23096</name>
    <dbReference type="NCBI Taxonomy" id="1392250"/>
    <lineage>
        <taxon>Eukaryota</taxon>
        <taxon>Fungi</taxon>
        <taxon>Dikarya</taxon>
        <taxon>Ascomycota</taxon>
        <taxon>Pezizomycotina</taxon>
        <taxon>Eurotiomycetes</taxon>
        <taxon>Eurotiomycetidae</taxon>
        <taxon>Eurotiales</taxon>
        <taxon>Aspergillaceae</taxon>
        <taxon>Aspergillus</taxon>
        <taxon>Aspergillus subgen. Circumdati</taxon>
    </lineage>
</organism>
<keyword evidence="2 4" id="KW-0012">Acyltransferase</keyword>
<proteinExistence type="predicted"/>
<dbReference type="VEuPathDB" id="FungiDB:P170DRAFT_133624"/>
<accession>A0A2I2GAK4</accession>
<dbReference type="Gene3D" id="3.40.630.30">
    <property type="match status" value="1"/>
</dbReference>
<feature type="domain" description="N-acetyltransferase" evidence="3">
    <location>
        <begin position="3"/>
        <end position="152"/>
    </location>
</feature>
<protein>
    <submittedName>
        <fullName evidence="4">Acyl-CoA N-acyltransferase</fullName>
    </submittedName>
</protein>
<name>A0A2I2GAK4_9EURO</name>
<dbReference type="InterPro" id="IPR051016">
    <property type="entry name" value="Diverse_Substrate_AcTransf"/>
</dbReference>
<evidence type="ECO:0000259" key="3">
    <source>
        <dbReference type="PROSITE" id="PS51186"/>
    </source>
</evidence>
<dbReference type="SUPFAM" id="SSF55729">
    <property type="entry name" value="Acyl-CoA N-acyltransferases (Nat)"/>
    <property type="match status" value="1"/>
</dbReference>
<dbReference type="PROSITE" id="PS51186">
    <property type="entry name" value="GNAT"/>
    <property type="match status" value="1"/>
</dbReference>
<dbReference type="GeneID" id="36550125"/>
<keyword evidence="1 4" id="KW-0808">Transferase</keyword>
<dbReference type="Pfam" id="PF00583">
    <property type="entry name" value="Acetyltransf_1"/>
    <property type="match status" value="1"/>
</dbReference>
<dbReference type="RefSeq" id="XP_024705213.1">
    <property type="nucleotide sequence ID" value="XM_024842429.1"/>
</dbReference>
<keyword evidence="5" id="KW-1185">Reference proteome</keyword>
<evidence type="ECO:0000313" key="5">
    <source>
        <dbReference type="Proteomes" id="UP000234275"/>
    </source>
</evidence>
<dbReference type="STRING" id="1392250.A0A2I2GAK4"/>
<sequence length="155" mass="17730">MSITLTTLKPENYASWASLWKQFITHCEAELPQSQYEDTFKRIVEPDGNLQAHVLVNDTGAVVGLAHYFFHQSVWNPHHVCYLSDLFVDSSLRGKGCGRTLIEATAKSAEEKGCRRLYWAAYHTNTPARRMYDTVADAKCEFVEYRMPLNTEKGH</sequence>